<dbReference type="SUPFAM" id="SSF48403">
    <property type="entry name" value="Ankyrin repeat"/>
    <property type="match status" value="1"/>
</dbReference>
<dbReference type="InterPro" id="IPR036770">
    <property type="entry name" value="Ankyrin_rpt-contain_sf"/>
</dbReference>
<keyword evidence="1" id="KW-0677">Repeat</keyword>
<proteinExistence type="predicted"/>
<evidence type="ECO:0000313" key="5">
    <source>
        <dbReference type="Proteomes" id="UP000184300"/>
    </source>
</evidence>
<accession>A0A1L9VW28</accession>
<dbReference type="Proteomes" id="UP000184300">
    <property type="component" value="Unassembled WGS sequence"/>
</dbReference>
<dbReference type="VEuPathDB" id="FungiDB:ASPGLDRAFT_1029435"/>
<evidence type="ECO:0000256" key="1">
    <source>
        <dbReference type="ARBA" id="ARBA00022737"/>
    </source>
</evidence>
<dbReference type="Pfam" id="PF12796">
    <property type="entry name" value="Ank_2"/>
    <property type="match status" value="1"/>
</dbReference>
<dbReference type="PANTHER" id="PTHR24171:SF9">
    <property type="entry name" value="ANKYRIN REPEAT DOMAIN-CONTAINING PROTEIN 39"/>
    <property type="match status" value="1"/>
</dbReference>
<dbReference type="GeneID" id="34455698"/>
<reference evidence="5" key="1">
    <citation type="journal article" date="2017" name="Genome Biol.">
        <title>Comparative genomics reveals high biological diversity and specific adaptations in the industrially and medically important fungal genus Aspergillus.</title>
        <authorList>
            <person name="de Vries R.P."/>
            <person name="Riley R."/>
            <person name="Wiebenga A."/>
            <person name="Aguilar-Osorio G."/>
            <person name="Amillis S."/>
            <person name="Uchima C.A."/>
            <person name="Anderluh G."/>
            <person name="Asadollahi M."/>
            <person name="Askin M."/>
            <person name="Barry K."/>
            <person name="Battaglia E."/>
            <person name="Bayram O."/>
            <person name="Benocci T."/>
            <person name="Braus-Stromeyer S.A."/>
            <person name="Caldana C."/>
            <person name="Canovas D."/>
            <person name="Cerqueira G.C."/>
            <person name="Chen F."/>
            <person name="Chen W."/>
            <person name="Choi C."/>
            <person name="Clum A."/>
            <person name="Dos Santos R.A."/>
            <person name="Damasio A.R."/>
            <person name="Diallinas G."/>
            <person name="Emri T."/>
            <person name="Fekete E."/>
            <person name="Flipphi M."/>
            <person name="Freyberg S."/>
            <person name="Gallo A."/>
            <person name="Gournas C."/>
            <person name="Habgood R."/>
            <person name="Hainaut M."/>
            <person name="Harispe M.L."/>
            <person name="Henrissat B."/>
            <person name="Hilden K.S."/>
            <person name="Hope R."/>
            <person name="Hossain A."/>
            <person name="Karabika E."/>
            <person name="Karaffa L."/>
            <person name="Karanyi Z."/>
            <person name="Krasevec N."/>
            <person name="Kuo A."/>
            <person name="Kusch H."/>
            <person name="LaButti K."/>
            <person name="Lagendijk E.L."/>
            <person name="Lapidus A."/>
            <person name="Levasseur A."/>
            <person name="Lindquist E."/>
            <person name="Lipzen A."/>
            <person name="Logrieco A.F."/>
            <person name="MacCabe A."/>
            <person name="Maekelae M.R."/>
            <person name="Malavazi I."/>
            <person name="Melin P."/>
            <person name="Meyer V."/>
            <person name="Mielnichuk N."/>
            <person name="Miskei M."/>
            <person name="Molnar A.P."/>
            <person name="Mule G."/>
            <person name="Ngan C.Y."/>
            <person name="Orejas M."/>
            <person name="Orosz E."/>
            <person name="Ouedraogo J.P."/>
            <person name="Overkamp K.M."/>
            <person name="Park H.-S."/>
            <person name="Perrone G."/>
            <person name="Piumi F."/>
            <person name="Punt P.J."/>
            <person name="Ram A.F."/>
            <person name="Ramon A."/>
            <person name="Rauscher S."/>
            <person name="Record E."/>
            <person name="Riano-Pachon D.M."/>
            <person name="Robert V."/>
            <person name="Roehrig J."/>
            <person name="Ruller R."/>
            <person name="Salamov A."/>
            <person name="Salih N.S."/>
            <person name="Samson R.A."/>
            <person name="Sandor E."/>
            <person name="Sanguinetti M."/>
            <person name="Schuetze T."/>
            <person name="Sepcic K."/>
            <person name="Shelest E."/>
            <person name="Sherlock G."/>
            <person name="Sophianopoulou V."/>
            <person name="Squina F.M."/>
            <person name="Sun H."/>
            <person name="Susca A."/>
            <person name="Todd R.B."/>
            <person name="Tsang A."/>
            <person name="Unkles S.E."/>
            <person name="van de Wiele N."/>
            <person name="van Rossen-Uffink D."/>
            <person name="Oliveira J.V."/>
            <person name="Vesth T.C."/>
            <person name="Visser J."/>
            <person name="Yu J.-H."/>
            <person name="Zhou M."/>
            <person name="Andersen M.R."/>
            <person name="Archer D.B."/>
            <person name="Baker S.E."/>
            <person name="Benoit I."/>
            <person name="Brakhage A.A."/>
            <person name="Braus G.H."/>
            <person name="Fischer R."/>
            <person name="Frisvad J.C."/>
            <person name="Goldman G.H."/>
            <person name="Houbraken J."/>
            <person name="Oakley B."/>
            <person name="Pocsi I."/>
            <person name="Scazzocchio C."/>
            <person name="Seiboth B."/>
            <person name="vanKuyk P.A."/>
            <person name="Wortman J."/>
            <person name="Dyer P.S."/>
            <person name="Grigoriev I.V."/>
        </authorList>
    </citation>
    <scope>NUCLEOTIDE SEQUENCE [LARGE SCALE GENOMIC DNA]</scope>
    <source>
        <strain evidence="5">CBS 516.65</strain>
    </source>
</reference>
<dbReference type="InterPro" id="IPR002110">
    <property type="entry name" value="Ankyrin_rpt"/>
</dbReference>
<dbReference type="PANTHER" id="PTHR24171">
    <property type="entry name" value="ANKYRIN REPEAT DOMAIN-CONTAINING PROTEIN 39-RELATED"/>
    <property type="match status" value="1"/>
</dbReference>
<dbReference type="Gene3D" id="1.25.40.20">
    <property type="entry name" value="Ankyrin repeat-containing domain"/>
    <property type="match status" value="1"/>
</dbReference>
<dbReference type="PROSITE" id="PS50297">
    <property type="entry name" value="ANK_REP_REGION"/>
    <property type="match status" value="1"/>
</dbReference>
<dbReference type="EMBL" id="KV878890">
    <property type="protein sequence ID" value="OJJ88109.1"/>
    <property type="molecule type" value="Genomic_DNA"/>
</dbReference>
<evidence type="ECO:0000313" key="4">
    <source>
        <dbReference type="EMBL" id="OJJ88109.1"/>
    </source>
</evidence>
<dbReference type="STRING" id="1160497.A0A1L9VW28"/>
<gene>
    <name evidence="4" type="ORF">ASPGLDRAFT_1029435</name>
</gene>
<dbReference type="AlphaFoldDB" id="A0A1L9VW28"/>
<dbReference type="PROSITE" id="PS50088">
    <property type="entry name" value="ANK_REPEAT"/>
    <property type="match status" value="1"/>
</dbReference>
<dbReference type="OrthoDB" id="366390at2759"/>
<keyword evidence="2 3" id="KW-0040">ANK repeat</keyword>
<organism evidence="4 5">
    <name type="scientific">Aspergillus glaucus CBS 516.65</name>
    <dbReference type="NCBI Taxonomy" id="1160497"/>
    <lineage>
        <taxon>Eukaryota</taxon>
        <taxon>Fungi</taxon>
        <taxon>Dikarya</taxon>
        <taxon>Ascomycota</taxon>
        <taxon>Pezizomycotina</taxon>
        <taxon>Eurotiomycetes</taxon>
        <taxon>Eurotiomycetidae</taxon>
        <taxon>Eurotiales</taxon>
        <taxon>Aspergillaceae</taxon>
        <taxon>Aspergillus</taxon>
        <taxon>Aspergillus subgen. Aspergillus</taxon>
    </lineage>
</organism>
<feature type="repeat" description="ANK" evidence="3">
    <location>
        <begin position="155"/>
        <end position="187"/>
    </location>
</feature>
<dbReference type="SMART" id="SM00248">
    <property type="entry name" value="ANK"/>
    <property type="match status" value="3"/>
</dbReference>
<sequence>MMELIQLPRELLLLIADSLEFLRDVNSLCQANHSLYYTLNGHLYECSARHHESDVLQWAAIHGLVEVVKTALQHGADVHTTAPIRGLKLPNRFASHFSQDLQFELQRNNEAEGLAQFYLCRGAVTPLVLAAGAGYQDIVLSLLQYGVTIDRTGTTGLTPLMVAAQGGHTGVVELLLQNGADLSQTSWPVHDRTGTGSGRRVRWCGRCVTPAWARS</sequence>
<name>A0A1L9VW28_ASPGL</name>
<dbReference type="RefSeq" id="XP_022404792.1">
    <property type="nucleotide sequence ID" value="XM_022539437.1"/>
</dbReference>
<protein>
    <submittedName>
        <fullName evidence="4">Uncharacterized protein</fullName>
    </submittedName>
</protein>
<evidence type="ECO:0000256" key="2">
    <source>
        <dbReference type="ARBA" id="ARBA00023043"/>
    </source>
</evidence>
<keyword evidence="5" id="KW-1185">Reference proteome</keyword>
<evidence type="ECO:0000256" key="3">
    <source>
        <dbReference type="PROSITE-ProRule" id="PRU00023"/>
    </source>
</evidence>